<dbReference type="Pfam" id="PF00410">
    <property type="entry name" value="Ribosomal_S8"/>
    <property type="match status" value="1"/>
</dbReference>
<dbReference type="GO" id="GO:0005737">
    <property type="term" value="C:cytoplasm"/>
    <property type="evidence" value="ECO:0007669"/>
    <property type="project" value="UniProtKB-ARBA"/>
</dbReference>
<comment type="caution">
    <text evidence="6">The sequence shown here is derived from an EMBL/GenBank/DDBJ whole genome shotgun (WGS) entry which is preliminary data.</text>
</comment>
<comment type="function">
    <text evidence="5">One of the primary rRNA binding proteins, it binds directly to 16S rRNA central domain where it helps coordinate assembly of the platform of the 30S subunit.</text>
</comment>
<evidence type="ECO:0000256" key="4">
    <source>
        <dbReference type="ARBA" id="ARBA00035258"/>
    </source>
</evidence>
<dbReference type="Proteomes" id="UP000315689">
    <property type="component" value="Unassembled WGS sequence"/>
</dbReference>
<name>A0A554LKI5_9BACT</name>
<dbReference type="Gene3D" id="3.30.1370.30">
    <property type="match status" value="1"/>
</dbReference>
<evidence type="ECO:0000313" key="6">
    <source>
        <dbReference type="EMBL" id="TSC93383.1"/>
    </source>
</evidence>
<keyword evidence="3 5" id="KW-0687">Ribonucleoprotein</keyword>
<comment type="subunit">
    <text evidence="5">Part of the 30S ribosomal subunit. Contacts proteins S5 and S12.</text>
</comment>
<dbReference type="EMBL" id="VMGK01000002">
    <property type="protein sequence ID" value="TSC93383.1"/>
    <property type="molecule type" value="Genomic_DNA"/>
</dbReference>
<evidence type="ECO:0000256" key="2">
    <source>
        <dbReference type="ARBA" id="ARBA00022980"/>
    </source>
</evidence>
<protein>
    <recommendedName>
        <fullName evidence="4 5">Small ribosomal subunit protein uS8</fullName>
    </recommendedName>
</protein>
<dbReference type="AlphaFoldDB" id="A0A554LKI5"/>
<dbReference type="SUPFAM" id="SSF56047">
    <property type="entry name" value="Ribosomal protein S8"/>
    <property type="match status" value="1"/>
</dbReference>
<keyword evidence="5" id="KW-0699">rRNA-binding</keyword>
<dbReference type="GO" id="GO:1990904">
    <property type="term" value="C:ribonucleoprotein complex"/>
    <property type="evidence" value="ECO:0007669"/>
    <property type="project" value="UniProtKB-KW"/>
</dbReference>
<reference evidence="6 7" key="1">
    <citation type="submission" date="2017-07" db="EMBL/GenBank/DDBJ databases">
        <title>Mechanisms for carbon and nitrogen cycling indicate functional differentiation within the Candidate Phyla Radiation.</title>
        <authorList>
            <person name="Danczak R.E."/>
            <person name="Johnston M.D."/>
            <person name="Kenah C."/>
            <person name="Slattery M."/>
            <person name="Wrighton K.C."/>
            <person name="Wilkins M.J."/>
        </authorList>
    </citation>
    <scope>NUCLEOTIDE SEQUENCE [LARGE SCALE GENOMIC DNA]</scope>
    <source>
        <strain evidence="6">Licking1014_7</strain>
    </source>
</reference>
<dbReference type="GO" id="GO:0005840">
    <property type="term" value="C:ribosome"/>
    <property type="evidence" value="ECO:0007669"/>
    <property type="project" value="UniProtKB-KW"/>
</dbReference>
<keyword evidence="2 5" id="KW-0689">Ribosomal protein</keyword>
<dbReference type="PANTHER" id="PTHR11758">
    <property type="entry name" value="40S RIBOSOMAL PROTEIN S15A"/>
    <property type="match status" value="1"/>
</dbReference>
<evidence type="ECO:0000256" key="1">
    <source>
        <dbReference type="ARBA" id="ARBA00006471"/>
    </source>
</evidence>
<dbReference type="InterPro" id="IPR000630">
    <property type="entry name" value="Ribosomal_uS8"/>
</dbReference>
<dbReference type="GO" id="GO:0003735">
    <property type="term" value="F:structural constituent of ribosome"/>
    <property type="evidence" value="ECO:0007669"/>
    <property type="project" value="InterPro"/>
</dbReference>
<dbReference type="GO" id="GO:0019843">
    <property type="term" value="F:rRNA binding"/>
    <property type="evidence" value="ECO:0007669"/>
    <property type="project" value="UniProtKB-UniRule"/>
</dbReference>
<dbReference type="NCBIfam" id="NF001109">
    <property type="entry name" value="PRK00136.1"/>
    <property type="match status" value="1"/>
</dbReference>
<dbReference type="HAMAP" id="MF_01302_B">
    <property type="entry name" value="Ribosomal_uS8_B"/>
    <property type="match status" value="1"/>
</dbReference>
<accession>A0A554LKI5</accession>
<evidence type="ECO:0000256" key="3">
    <source>
        <dbReference type="ARBA" id="ARBA00023274"/>
    </source>
</evidence>
<dbReference type="InterPro" id="IPR035987">
    <property type="entry name" value="Ribosomal_uS8_sf"/>
</dbReference>
<evidence type="ECO:0000256" key="5">
    <source>
        <dbReference type="HAMAP-Rule" id="MF_01302"/>
    </source>
</evidence>
<gene>
    <name evidence="5" type="primary">rpsH</name>
    <name evidence="6" type="ORF">CEN89_58</name>
</gene>
<keyword evidence="5" id="KW-0694">RNA-binding</keyword>
<dbReference type="Gene3D" id="3.30.1490.10">
    <property type="match status" value="1"/>
</dbReference>
<evidence type="ECO:0000313" key="7">
    <source>
        <dbReference type="Proteomes" id="UP000315689"/>
    </source>
</evidence>
<dbReference type="GO" id="GO:0006412">
    <property type="term" value="P:translation"/>
    <property type="evidence" value="ECO:0007669"/>
    <property type="project" value="UniProtKB-UniRule"/>
</dbReference>
<proteinExistence type="inferred from homology"/>
<comment type="similarity">
    <text evidence="1 5">Belongs to the universal ribosomal protein uS8 family.</text>
</comment>
<organism evidence="6 7">
    <name type="scientific">Candidatus Berkelbacteria bacterium Licking1014_7</name>
    <dbReference type="NCBI Taxonomy" id="2017147"/>
    <lineage>
        <taxon>Bacteria</taxon>
        <taxon>Candidatus Berkelbacteria</taxon>
    </lineage>
</organism>
<dbReference type="FunFam" id="3.30.1490.10:FF:000001">
    <property type="entry name" value="30S ribosomal protein S8"/>
    <property type="match status" value="1"/>
</dbReference>
<sequence>MTQDPISNMLVSIKNGYSQNKANVSTPFSKIKIEILRVLKKTNYIKDFKYNEIKRSIQIDLKYFDDFPAINLIKRISKPSRRAYSQAKNIPRPRLGYGIIVMSTPEGVMTHQTAKKKRLGGEIICEVA</sequence>